<sequence>MLVISRKKDEAVLIGESIEVKIVGVDGNNVKLAISAPNNISILRKEIYEKVKSENIKATNKNIKILKSLK</sequence>
<dbReference type="InterPro" id="IPR036107">
    <property type="entry name" value="CsrA_sf"/>
</dbReference>
<dbReference type="GO" id="GO:0045947">
    <property type="term" value="P:negative regulation of translational initiation"/>
    <property type="evidence" value="ECO:0007669"/>
    <property type="project" value="UniProtKB-UniRule"/>
</dbReference>
<dbReference type="Proteomes" id="UP000878956">
    <property type="component" value="Unassembled WGS sequence"/>
</dbReference>
<keyword evidence="2 6" id="KW-0678">Repressor</keyword>
<comment type="subcellular location">
    <subcellularLocation>
        <location evidence="6">Cytoplasm</location>
    </subcellularLocation>
</comment>
<dbReference type="EMBL" id="DAEPXK010000002">
    <property type="protein sequence ID" value="HBH1540774.1"/>
    <property type="molecule type" value="Genomic_DNA"/>
</dbReference>
<name>A0A069A4J4_CLODI</name>
<dbReference type="GO" id="GO:0005829">
    <property type="term" value="C:cytosol"/>
    <property type="evidence" value="ECO:0007669"/>
    <property type="project" value="TreeGrafter"/>
</dbReference>
<dbReference type="PANTHER" id="PTHR34984">
    <property type="entry name" value="CARBON STORAGE REGULATOR"/>
    <property type="match status" value="1"/>
</dbReference>
<evidence type="ECO:0000313" key="9">
    <source>
        <dbReference type="EMBL" id="CDS98652.1"/>
    </source>
</evidence>
<keyword evidence="4 6" id="KW-0810">Translation regulation</keyword>
<dbReference type="NCBIfam" id="NF002469">
    <property type="entry name" value="PRK01712.1"/>
    <property type="match status" value="1"/>
</dbReference>
<dbReference type="PATRIC" id="fig|1496.1373.peg.3100"/>
<dbReference type="AlphaFoldDB" id="A0A069A4J4"/>
<keyword evidence="3 6" id="KW-1005">Bacterial flagellum biogenesis</keyword>
<dbReference type="FunFam" id="2.60.40.4380:FF:000002">
    <property type="entry name" value="Translational regulator CsrA"/>
    <property type="match status" value="1"/>
</dbReference>
<comment type="function">
    <text evidence="6">A translational regulator that binds mRNA to regulate translation initiation and/or mRNA stability. Usually binds in the 5'-UTR at or near the Shine-Dalgarno sequence preventing ribosome-binding, thus repressing translation. Its main target seems to be the major flagellin gene, while its function is anatagonized by FliW.</text>
</comment>
<dbReference type="Proteomes" id="UP000372533">
    <property type="component" value="Unassembled WGS sequence"/>
</dbReference>
<dbReference type="Proteomes" id="UP000411588">
    <property type="component" value="Unassembled WGS sequence"/>
</dbReference>
<reference evidence="10" key="2">
    <citation type="journal article" date="2018" name="Genome Biol.">
        <title>SKESA: strategic k-mer extension for scrupulous assemblies.</title>
        <authorList>
            <person name="Souvorov A."/>
            <person name="Agarwala R."/>
            <person name="Lipman D.J."/>
        </authorList>
    </citation>
    <scope>NUCLEOTIDE SEQUENCE</scope>
    <source>
        <strain evidence="10">HN1000</strain>
    </source>
</reference>
<dbReference type="GeneID" id="66352785"/>
<dbReference type="EMBL" id="LK932465">
    <property type="protein sequence ID" value="CDS83172.1"/>
    <property type="molecule type" value="Genomic_DNA"/>
</dbReference>
<dbReference type="NCBIfam" id="TIGR00202">
    <property type="entry name" value="csrA"/>
    <property type="match status" value="1"/>
</dbReference>
<evidence type="ECO:0000256" key="1">
    <source>
        <dbReference type="ARBA" id="ARBA00022490"/>
    </source>
</evidence>
<evidence type="ECO:0000313" key="7">
    <source>
        <dbReference type="EMBL" id="CDS83172.1"/>
    </source>
</evidence>
<evidence type="ECO:0000313" key="12">
    <source>
        <dbReference type="EMBL" id="VFD34452.1"/>
    </source>
</evidence>
<evidence type="ECO:0000256" key="2">
    <source>
        <dbReference type="ARBA" id="ARBA00022491"/>
    </source>
</evidence>
<dbReference type="GO" id="GO:0006402">
    <property type="term" value="P:mRNA catabolic process"/>
    <property type="evidence" value="ECO:0007669"/>
    <property type="project" value="InterPro"/>
</dbReference>
<evidence type="ECO:0000313" key="11">
    <source>
        <dbReference type="EMBL" id="SJT05524.1"/>
    </source>
</evidence>
<dbReference type="EMBL" id="CAAJVP010000006">
    <property type="protein sequence ID" value="VHY04455.1"/>
    <property type="molecule type" value="Genomic_DNA"/>
</dbReference>
<dbReference type="Gene3D" id="2.60.40.4380">
    <property type="entry name" value="Translational regulator CsrA"/>
    <property type="match status" value="1"/>
</dbReference>
<dbReference type="GO" id="GO:1902208">
    <property type="term" value="P:regulation of bacterial-type flagellum assembly"/>
    <property type="evidence" value="ECO:0007669"/>
    <property type="project" value="UniProtKB-UniRule"/>
</dbReference>
<evidence type="ECO:0000256" key="5">
    <source>
        <dbReference type="ARBA" id="ARBA00022884"/>
    </source>
</evidence>
<dbReference type="EMBL" id="LK932861">
    <property type="protein sequence ID" value="CDS98652.1"/>
    <property type="molecule type" value="Genomic_DNA"/>
</dbReference>
<dbReference type="EMBL" id="LK932347">
    <property type="protein sequence ID" value="CDS83310.1"/>
    <property type="molecule type" value="Genomic_DNA"/>
</dbReference>
<evidence type="ECO:0000256" key="3">
    <source>
        <dbReference type="ARBA" id="ARBA00022795"/>
    </source>
</evidence>
<dbReference type="RefSeq" id="WP_003436039.1">
    <property type="nucleotide sequence ID" value="NZ_AP031492.1"/>
</dbReference>
<dbReference type="GO" id="GO:0006109">
    <property type="term" value="P:regulation of carbohydrate metabolic process"/>
    <property type="evidence" value="ECO:0007669"/>
    <property type="project" value="InterPro"/>
</dbReference>
<organism evidence="8">
    <name type="scientific">Clostridioides difficile</name>
    <name type="common">Peptoclostridium difficile</name>
    <dbReference type="NCBI Taxonomy" id="1496"/>
    <lineage>
        <taxon>Bacteria</taxon>
        <taxon>Bacillati</taxon>
        <taxon>Bacillota</taxon>
        <taxon>Clostridia</taxon>
        <taxon>Peptostreptococcales</taxon>
        <taxon>Peptostreptococcaceae</taxon>
        <taxon>Clostridioides</taxon>
    </lineage>
</organism>
<gene>
    <name evidence="6 8" type="primary">csrA</name>
    <name evidence="9" type="ORF">BN1095_210141</name>
    <name evidence="7" type="ORF">BN1096_160133</name>
    <name evidence="8" type="ORF">BN1097_140135</name>
    <name evidence="10" type="ORF">KRM00_000227</name>
    <name evidence="13" type="ORF">SAMEA1402366_01610</name>
    <name evidence="12" type="ORF">SAMEA1402399_03100</name>
    <name evidence="11" type="ORF">SAMEA3375112_03526</name>
</gene>
<keyword evidence="1 6" id="KW-0963">Cytoplasm</keyword>
<evidence type="ECO:0000313" key="16">
    <source>
        <dbReference type="Proteomes" id="UP000411588"/>
    </source>
</evidence>
<dbReference type="SUPFAM" id="SSF117130">
    <property type="entry name" value="CsrA-like"/>
    <property type="match status" value="1"/>
</dbReference>
<dbReference type="EMBL" id="CAADAN010000013">
    <property type="protein sequence ID" value="VFD34452.1"/>
    <property type="molecule type" value="Genomic_DNA"/>
</dbReference>
<dbReference type="GO" id="GO:0044781">
    <property type="term" value="P:bacterial-type flagellum organization"/>
    <property type="evidence" value="ECO:0007669"/>
    <property type="project" value="UniProtKB-KW"/>
</dbReference>
<reference evidence="10" key="4">
    <citation type="submission" date="2021-06" db="EMBL/GenBank/DDBJ databases">
        <authorList>
            <consortium name="NCBI Pathogen Detection Project"/>
        </authorList>
    </citation>
    <scope>NUCLEOTIDE SEQUENCE</scope>
    <source>
        <strain evidence="10">HN1000</strain>
    </source>
</reference>
<dbReference type="GO" id="GO:0048027">
    <property type="term" value="F:mRNA 5'-UTR binding"/>
    <property type="evidence" value="ECO:0007669"/>
    <property type="project" value="UniProtKB-UniRule"/>
</dbReference>
<dbReference type="PANTHER" id="PTHR34984:SF1">
    <property type="entry name" value="CARBON STORAGE REGULATOR"/>
    <property type="match status" value="1"/>
</dbReference>
<accession>A0A069A4J4</accession>
<comment type="subunit">
    <text evidence="6">Homodimer; the beta-strands of each monomer intercalate to form a hydrophobic core, while the alpha-helices form wings that extend away from the core.</text>
</comment>
<evidence type="ECO:0000313" key="15">
    <source>
        <dbReference type="Proteomes" id="UP000372533"/>
    </source>
</evidence>
<keyword evidence="5 6" id="KW-0694">RNA-binding</keyword>
<evidence type="ECO:0000313" key="10">
    <source>
        <dbReference type="EMBL" id="HBH1540774.1"/>
    </source>
</evidence>
<comment type="similarity">
    <text evidence="6">Belongs to the CsrA/RsmA family.</text>
</comment>
<dbReference type="EMBL" id="FUPS01000015">
    <property type="protein sequence ID" value="SJT05524.1"/>
    <property type="molecule type" value="Genomic_DNA"/>
</dbReference>
<protein>
    <recommendedName>
        <fullName evidence="6">Translational regulator CsrA</fullName>
    </recommendedName>
</protein>
<reference evidence="8" key="1">
    <citation type="submission" date="2014-07" db="EMBL/GenBank/DDBJ databases">
        <authorList>
            <person name="Monot Marc"/>
        </authorList>
    </citation>
    <scope>NUCLEOTIDE SEQUENCE</scope>
    <source>
        <strain evidence="9">7032989</strain>
        <strain evidence="8">7032994</strain>
    </source>
</reference>
<dbReference type="HAMAP" id="MF_00167">
    <property type="entry name" value="CsrA"/>
    <property type="match status" value="1"/>
</dbReference>
<dbReference type="InterPro" id="IPR003751">
    <property type="entry name" value="CsrA"/>
</dbReference>
<dbReference type="Proteomes" id="UP000189137">
    <property type="component" value="Unassembled WGS sequence"/>
</dbReference>
<evidence type="ECO:0000256" key="4">
    <source>
        <dbReference type="ARBA" id="ARBA00022845"/>
    </source>
</evidence>
<reference evidence="13 15" key="3">
    <citation type="submission" date="2019-04" db="EMBL/GenBank/DDBJ databases">
        <authorList>
            <consortium name="Pathogen Informatics"/>
        </authorList>
    </citation>
    <scope>NUCLEOTIDE SEQUENCE [LARGE SCALE GENOMIC DNA]</scope>
    <source>
        <strain evidence="12">Clo34</strain>
        <strain evidence="16">clo34</strain>
        <strain evidence="15">tl291</strain>
        <strain evidence="13">Tl291</strain>
        <strain evidence="11 14">VRECD0157</strain>
    </source>
</reference>
<evidence type="ECO:0000256" key="6">
    <source>
        <dbReference type="HAMAP-Rule" id="MF_00167"/>
    </source>
</evidence>
<dbReference type="Pfam" id="PF02599">
    <property type="entry name" value="CsrA"/>
    <property type="match status" value="1"/>
</dbReference>
<evidence type="ECO:0000313" key="8">
    <source>
        <dbReference type="EMBL" id="CDS83310.1"/>
    </source>
</evidence>
<evidence type="ECO:0000313" key="14">
    <source>
        <dbReference type="Proteomes" id="UP000189137"/>
    </source>
</evidence>
<proteinExistence type="inferred from homology"/>
<evidence type="ECO:0000313" key="13">
    <source>
        <dbReference type="EMBL" id="VHY04455.1"/>
    </source>
</evidence>